<dbReference type="AlphaFoldDB" id="A0A9X2HLF6"/>
<dbReference type="EMBL" id="JAMLDX010000002">
    <property type="protein sequence ID" value="MCP3729423.1"/>
    <property type="molecule type" value="Genomic_DNA"/>
</dbReference>
<organism evidence="2 3">
    <name type="scientific">Sphingomonas tagetis</name>
    <dbReference type="NCBI Taxonomy" id="2949092"/>
    <lineage>
        <taxon>Bacteria</taxon>
        <taxon>Pseudomonadati</taxon>
        <taxon>Pseudomonadota</taxon>
        <taxon>Alphaproteobacteria</taxon>
        <taxon>Sphingomonadales</taxon>
        <taxon>Sphingomonadaceae</taxon>
        <taxon>Sphingomonas</taxon>
    </lineage>
</organism>
<dbReference type="InterPro" id="IPR007803">
    <property type="entry name" value="Asp/Arg/Pro-Hydrxlase"/>
</dbReference>
<evidence type="ECO:0000313" key="2">
    <source>
        <dbReference type="EMBL" id="MCP3729423.1"/>
    </source>
</evidence>
<dbReference type="Pfam" id="PF05118">
    <property type="entry name" value="Asp_Arg_Hydrox"/>
    <property type="match status" value="1"/>
</dbReference>
<name>A0A9X2HLF6_9SPHN</name>
<keyword evidence="3" id="KW-1185">Reference proteome</keyword>
<protein>
    <submittedName>
        <fullName evidence="2">Aspartyl/asparaginyl beta-hydroxylase domain-containing protein</fullName>
    </submittedName>
</protein>
<dbReference type="InterPro" id="IPR027443">
    <property type="entry name" value="IPNS-like_sf"/>
</dbReference>
<accession>A0A9X2HLF6</accession>
<sequence>MKLPLALDGAALEADLRRIEARDWTRHVVRQNYRGDWDVLPLRHAAGETHPIRQAMPVPGAIAHVDSPLLAGASYIGSVLTKLRCSLRNVRLMRLTAGSAILEHCDPGMNAESGLVRLHAPIRTGGRVSFRVNGTPVVMAPGELWYLRLSDPHAVDNDDAVDRVHLVIDAEVNDWLEAMLAAGQ</sequence>
<dbReference type="Proteomes" id="UP001139451">
    <property type="component" value="Unassembled WGS sequence"/>
</dbReference>
<gene>
    <name evidence="2" type="ORF">M9978_03185</name>
</gene>
<dbReference type="SUPFAM" id="SSF51197">
    <property type="entry name" value="Clavaminate synthase-like"/>
    <property type="match status" value="1"/>
</dbReference>
<reference evidence="2" key="1">
    <citation type="submission" date="2022-05" db="EMBL/GenBank/DDBJ databases">
        <title>Sphingomonas sp. strain MG17 Genome sequencing and assembly.</title>
        <authorList>
            <person name="Kim I."/>
        </authorList>
    </citation>
    <scope>NUCLEOTIDE SEQUENCE</scope>
    <source>
        <strain evidence="2">MG17</strain>
    </source>
</reference>
<dbReference type="Gene3D" id="2.60.120.330">
    <property type="entry name" value="B-lactam Antibiotic, Isopenicillin N Synthase, Chain"/>
    <property type="match status" value="1"/>
</dbReference>
<comment type="caution">
    <text evidence="2">The sequence shown here is derived from an EMBL/GenBank/DDBJ whole genome shotgun (WGS) entry which is preliminary data.</text>
</comment>
<proteinExistence type="predicted"/>
<evidence type="ECO:0000259" key="1">
    <source>
        <dbReference type="Pfam" id="PF05118"/>
    </source>
</evidence>
<evidence type="ECO:0000313" key="3">
    <source>
        <dbReference type="Proteomes" id="UP001139451"/>
    </source>
</evidence>
<feature type="domain" description="Aspartyl/asparaginy/proline hydroxylase" evidence="1">
    <location>
        <begin position="24"/>
        <end position="170"/>
    </location>
</feature>
<dbReference type="RefSeq" id="WP_254291413.1">
    <property type="nucleotide sequence ID" value="NZ_JAMLDX010000002.1"/>
</dbReference>